<proteinExistence type="predicted"/>
<name>A0A843U465_COLES</name>
<organism evidence="1 2">
    <name type="scientific">Colocasia esculenta</name>
    <name type="common">Wild taro</name>
    <name type="synonym">Arum esculentum</name>
    <dbReference type="NCBI Taxonomy" id="4460"/>
    <lineage>
        <taxon>Eukaryota</taxon>
        <taxon>Viridiplantae</taxon>
        <taxon>Streptophyta</taxon>
        <taxon>Embryophyta</taxon>
        <taxon>Tracheophyta</taxon>
        <taxon>Spermatophyta</taxon>
        <taxon>Magnoliopsida</taxon>
        <taxon>Liliopsida</taxon>
        <taxon>Araceae</taxon>
        <taxon>Aroideae</taxon>
        <taxon>Colocasieae</taxon>
        <taxon>Colocasia</taxon>
    </lineage>
</organism>
<reference evidence="1" key="1">
    <citation type="submission" date="2017-07" db="EMBL/GenBank/DDBJ databases">
        <title>Taro Niue Genome Assembly and Annotation.</title>
        <authorList>
            <person name="Atibalentja N."/>
            <person name="Keating K."/>
            <person name="Fields C.J."/>
        </authorList>
    </citation>
    <scope>NUCLEOTIDE SEQUENCE</scope>
    <source>
        <strain evidence="1">Niue_2</strain>
        <tissue evidence="1">Leaf</tissue>
    </source>
</reference>
<comment type="caution">
    <text evidence="1">The sequence shown here is derived from an EMBL/GenBank/DDBJ whole genome shotgun (WGS) entry which is preliminary data.</text>
</comment>
<dbReference type="Proteomes" id="UP000652761">
    <property type="component" value="Unassembled WGS sequence"/>
</dbReference>
<dbReference type="AlphaFoldDB" id="A0A843U465"/>
<sequence length="126" mass="13955">MNGLRPMFIERLGPHNIGTYAEMFQRAQLVEDTMAKVEGMRGKETAKPVFVKKGAANTAATFCNNNNNNYHNNNKRPSTGRDYSSHNFVKVVSTQVHCVSPHPMYPASSQSIKESVVSTHVDVVST</sequence>
<evidence type="ECO:0000313" key="1">
    <source>
        <dbReference type="EMBL" id="MQL77086.1"/>
    </source>
</evidence>
<dbReference type="EMBL" id="NMUH01000330">
    <property type="protein sequence ID" value="MQL77086.1"/>
    <property type="molecule type" value="Genomic_DNA"/>
</dbReference>
<protein>
    <submittedName>
        <fullName evidence="1">Uncharacterized protein</fullName>
    </submittedName>
</protein>
<gene>
    <name evidence="1" type="ORF">Taro_009480</name>
</gene>
<keyword evidence="2" id="KW-1185">Reference proteome</keyword>
<evidence type="ECO:0000313" key="2">
    <source>
        <dbReference type="Proteomes" id="UP000652761"/>
    </source>
</evidence>
<accession>A0A843U465</accession>